<evidence type="ECO:0000313" key="2">
    <source>
        <dbReference type="Proteomes" id="UP000198844"/>
    </source>
</evidence>
<protein>
    <submittedName>
        <fullName evidence="1">Uncharacterized protein</fullName>
    </submittedName>
</protein>
<organism evidence="1 2">
    <name type="scientific">Paraburkholderia aspalathi</name>
    <dbReference type="NCBI Taxonomy" id="1324617"/>
    <lineage>
        <taxon>Bacteria</taxon>
        <taxon>Pseudomonadati</taxon>
        <taxon>Pseudomonadota</taxon>
        <taxon>Betaproteobacteria</taxon>
        <taxon>Burkholderiales</taxon>
        <taxon>Burkholderiaceae</taxon>
        <taxon>Paraburkholderia</taxon>
    </lineage>
</organism>
<proteinExistence type="predicted"/>
<accession>A0A1I7ERL1</accession>
<name>A0A1I7ERL1_9BURK</name>
<dbReference type="AlphaFoldDB" id="A0A1I7ERL1"/>
<sequence>MDESNYLAPEHLRQLEAWATAWYDEAIKADYIGASYHLDTVTVGRLRDYFKAGLSPAEAAQACFGGKH</sequence>
<reference evidence="1 2" key="1">
    <citation type="submission" date="2016-10" db="EMBL/GenBank/DDBJ databases">
        <authorList>
            <person name="de Groot N.N."/>
        </authorList>
    </citation>
    <scope>NUCLEOTIDE SEQUENCE [LARGE SCALE GENOMIC DNA]</scope>
    <source>
        <strain evidence="1 2">LMG 27731</strain>
    </source>
</reference>
<dbReference type="OrthoDB" id="9008958at2"/>
<dbReference type="Proteomes" id="UP000198844">
    <property type="component" value="Unassembled WGS sequence"/>
</dbReference>
<evidence type="ECO:0000313" key="1">
    <source>
        <dbReference type="EMBL" id="SFU26559.1"/>
    </source>
</evidence>
<gene>
    <name evidence="1" type="ORF">SAMN05192563_10594</name>
</gene>
<dbReference type="RefSeq" id="WP_093647388.1">
    <property type="nucleotide sequence ID" value="NZ_FPBH01000059.1"/>
</dbReference>
<dbReference type="EMBL" id="FPBH01000059">
    <property type="protein sequence ID" value="SFU26559.1"/>
    <property type="molecule type" value="Genomic_DNA"/>
</dbReference>